<evidence type="ECO:0000313" key="3">
    <source>
        <dbReference type="Proteomes" id="UP000176923"/>
    </source>
</evidence>
<protein>
    <submittedName>
        <fullName evidence="2">Uncharacterized protein</fullName>
    </submittedName>
</protein>
<dbReference type="Proteomes" id="UP000176923">
    <property type="component" value="Unassembled WGS sequence"/>
</dbReference>
<organism evidence="2 3">
    <name type="scientific">Candidatus Gottesmanbacteria bacterium RIFCSPHIGHO2_02_FULL_39_11</name>
    <dbReference type="NCBI Taxonomy" id="1798382"/>
    <lineage>
        <taxon>Bacteria</taxon>
        <taxon>Candidatus Gottesmaniibacteriota</taxon>
    </lineage>
</organism>
<feature type="compositionally biased region" description="Low complexity" evidence="1">
    <location>
        <begin position="9"/>
        <end position="22"/>
    </location>
</feature>
<reference evidence="2 3" key="1">
    <citation type="journal article" date="2016" name="Nat. Commun.">
        <title>Thousands of microbial genomes shed light on interconnected biogeochemical processes in an aquifer system.</title>
        <authorList>
            <person name="Anantharaman K."/>
            <person name="Brown C.T."/>
            <person name="Hug L.A."/>
            <person name="Sharon I."/>
            <person name="Castelle C.J."/>
            <person name="Probst A.J."/>
            <person name="Thomas B.C."/>
            <person name="Singh A."/>
            <person name="Wilkins M.J."/>
            <person name="Karaoz U."/>
            <person name="Brodie E.L."/>
            <person name="Williams K.H."/>
            <person name="Hubbard S.S."/>
            <person name="Banfield J.F."/>
        </authorList>
    </citation>
    <scope>NUCLEOTIDE SEQUENCE [LARGE SCALE GENOMIC DNA]</scope>
</reference>
<evidence type="ECO:0000256" key="1">
    <source>
        <dbReference type="SAM" id="MobiDB-lite"/>
    </source>
</evidence>
<accession>A0A1F5ZNJ4</accession>
<sequence>MIVSGEMIEGPQPQQGGTTEQPSVETPAGPSRDQSTEPNVRERREGELQWEGEIVDRVIRSGGDSSALR</sequence>
<feature type="region of interest" description="Disordered" evidence="1">
    <location>
        <begin position="1"/>
        <end position="49"/>
    </location>
</feature>
<evidence type="ECO:0000313" key="2">
    <source>
        <dbReference type="EMBL" id="OGG14076.1"/>
    </source>
</evidence>
<proteinExistence type="predicted"/>
<comment type="caution">
    <text evidence="2">The sequence shown here is derived from an EMBL/GenBank/DDBJ whole genome shotgun (WGS) entry which is preliminary data.</text>
</comment>
<gene>
    <name evidence="2" type="ORF">A3D77_02565</name>
</gene>
<name>A0A1F5ZNJ4_9BACT</name>
<dbReference type="AlphaFoldDB" id="A0A1F5ZNJ4"/>
<dbReference type="EMBL" id="MFJL01000028">
    <property type="protein sequence ID" value="OGG14076.1"/>
    <property type="molecule type" value="Genomic_DNA"/>
</dbReference>